<evidence type="ECO:0000313" key="2">
    <source>
        <dbReference type="Proteomes" id="UP000325315"/>
    </source>
</evidence>
<gene>
    <name evidence="1" type="ORF">EPI10_022000</name>
</gene>
<evidence type="ECO:0000313" key="1">
    <source>
        <dbReference type="EMBL" id="KAA3481648.1"/>
    </source>
</evidence>
<organism evidence="1 2">
    <name type="scientific">Gossypium australe</name>
    <dbReference type="NCBI Taxonomy" id="47621"/>
    <lineage>
        <taxon>Eukaryota</taxon>
        <taxon>Viridiplantae</taxon>
        <taxon>Streptophyta</taxon>
        <taxon>Embryophyta</taxon>
        <taxon>Tracheophyta</taxon>
        <taxon>Spermatophyta</taxon>
        <taxon>Magnoliopsida</taxon>
        <taxon>eudicotyledons</taxon>
        <taxon>Gunneridae</taxon>
        <taxon>Pentapetalae</taxon>
        <taxon>rosids</taxon>
        <taxon>malvids</taxon>
        <taxon>Malvales</taxon>
        <taxon>Malvaceae</taxon>
        <taxon>Malvoideae</taxon>
        <taxon>Gossypium</taxon>
    </lineage>
</organism>
<dbReference type="AlphaFoldDB" id="A0A5B6WK71"/>
<proteinExistence type="predicted"/>
<sequence length="97" mass="10831">MITDTIAGHLNHHSRGLSKVALTSTDGHNSLICPYLPQLKHITGSASYSIRCMTPSTKTLEVAREPQQTNPSHHHAGIGLCWIKRFRPRLYSEVSRD</sequence>
<protein>
    <submittedName>
        <fullName evidence="1">Uncharacterized protein</fullName>
    </submittedName>
</protein>
<name>A0A5B6WK71_9ROSI</name>
<accession>A0A5B6WK71</accession>
<keyword evidence="2" id="KW-1185">Reference proteome</keyword>
<comment type="caution">
    <text evidence="1">The sequence shown here is derived from an EMBL/GenBank/DDBJ whole genome shotgun (WGS) entry which is preliminary data.</text>
</comment>
<dbReference type="Proteomes" id="UP000325315">
    <property type="component" value="Unassembled WGS sequence"/>
</dbReference>
<dbReference type="EMBL" id="SMMG02000003">
    <property type="protein sequence ID" value="KAA3481648.1"/>
    <property type="molecule type" value="Genomic_DNA"/>
</dbReference>
<reference evidence="2" key="1">
    <citation type="journal article" date="2019" name="Plant Biotechnol. J.">
        <title>Genome sequencing of the Australian wild diploid species Gossypium australe highlights disease resistance and delayed gland morphogenesis.</title>
        <authorList>
            <person name="Cai Y."/>
            <person name="Cai X."/>
            <person name="Wang Q."/>
            <person name="Wang P."/>
            <person name="Zhang Y."/>
            <person name="Cai C."/>
            <person name="Xu Y."/>
            <person name="Wang K."/>
            <person name="Zhou Z."/>
            <person name="Wang C."/>
            <person name="Geng S."/>
            <person name="Li B."/>
            <person name="Dong Q."/>
            <person name="Hou Y."/>
            <person name="Wang H."/>
            <person name="Ai P."/>
            <person name="Liu Z."/>
            <person name="Yi F."/>
            <person name="Sun M."/>
            <person name="An G."/>
            <person name="Cheng J."/>
            <person name="Zhang Y."/>
            <person name="Shi Q."/>
            <person name="Xie Y."/>
            <person name="Shi X."/>
            <person name="Chang Y."/>
            <person name="Huang F."/>
            <person name="Chen Y."/>
            <person name="Hong S."/>
            <person name="Mi L."/>
            <person name="Sun Q."/>
            <person name="Zhang L."/>
            <person name="Zhou B."/>
            <person name="Peng R."/>
            <person name="Zhang X."/>
            <person name="Liu F."/>
        </authorList>
    </citation>
    <scope>NUCLEOTIDE SEQUENCE [LARGE SCALE GENOMIC DNA]</scope>
    <source>
        <strain evidence="2">cv. PA1801</strain>
    </source>
</reference>